<evidence type="ECO:0000259" key="4">
    <source>
        <dbReference type="SMART" id="SM00984"/>
    </source>
</evidence>
<dbReference type="GO" id="GO:0016628">
    <property type="term" value="F:oxidoreductase activity, acting on the CH-CH group of donors, NAD or NADP as acceptor"/>
    <property type="evidence" value="ECO:0007669"/>
    <property type="project" value="InterPro"/>
</dbReference>
<dbReference type="GO" id="GO:0051287">
    <property type="term" value="F:NAD binding"/>
    <property type="evidence" value="ECO:0007669"/>
    <property type="project" value="InterPro"/>
</dbReference>
<dbReference type="NCBIfam" id="TIGR03026">
    <property type="entry name" value="NDP-sugDHase"/>
    <property type="match status" value="1"/>
</dbReference>
<keyword evidence="1" id="KW-0560">Oxidoreductase</keyword>
<dbReference type="InterPro" id="IPR017476">
    <property type="entry name" value="UDP-Glc/GDP-Man"/>
</dbReference>
<dbReference type="InterPro" id="IPR014026">
    <property type="entry name" value="UDP-Glc/GDP-Man_DH_dimer"/>
</dbReference>
<dbReference type="GO" id="GO:0016616">
    <property type="term" value="F:oxidoreductase activity, acting on the CH-OH group of donors, NAD or NADP as acceptor"/>
    <property type="evidence" value="ECO:0007669"/>
    <property type="project" value="InterPro"/>
</dbReference>
<evidence type="ECO:0000256" key="1">
    <source>
        <dbReference type="ARBA" id="ARBA00023002"/>
    </source>
</evidence>
<gene>
    <name evidence="5" type="ORF">SAMN05443244_3464</name>
</gene>
<organism evidence="5 6">
    <name type="scientific">Terriglobus roseus</name>
    <dbReference type="NCBI Taxonomy" id="392734"/>
    <lineage>
        <taxon>Bacteria</taxon>
        <taxon>Pseudomonadati</taxon>
        <taxon>Acidobacteriota</taxon>
        <taxon>Terriglobia</taxon>
        <taxon>Terriglobales</taxon>
        <taxon>Acidobacteriaceae</taxon>
        <taxon>Terriglobus</taxon>
    </lineage>
</organism>
<dbReference type="InterPro" id="IPR001732">
    <property type="entry name" value="UDP-Glc/GDP-Man_DH_N"/>
</dbReference>
<dbReference type="OrthoDB" id="9803238at2"/>
<dbReference type="Pfam" id="PF03720">
    <property type="entry name" value="UDPG_MGDP_dh_C"/>
    <property type="match status" value="1"/>
</dbReference>
<sequence length="454" mass="50137">MNLLTAEHDQRFLSATELTGKLIGRTASIGIVGLGYVGLPLTMLLADAGFTMTGFDVDTRKVAALNEGRSYIQRITSEEIAAMVNSGMRATADFSAIREMDAVIICVPTPLNEHREPDLSFIEETARAIAPYLQPGQLIVLESTTYPGTTEEVLIPLLERGSKLNCFRDHSQEELCFHVAYSPEREDPGNDLVARKDVPKVVGAPCTLSQQIASDLYSTIFTRTVKVSSTGAAEMTKLLENIYRCVNIALVNELKLLCQRINLDIWEIIAAAATKPFGFQPFYPGPGLGGHCIPIDPFYLSWKAREVDFSTRFIELAGEINTEMPYRVIDVVTRALNQQHKTVNGSKVLVLGLAYKKDIDDLRESPSLTLIELLRKLGAEVAYNDPYFPEVSQGRHYALNLASVSLDDISSYDCVLIATNHSSYDYAWIVEHAALVVDTRNATAGLARNNVWQA</sequence>
<dbReference type="PIRSF" id="PIRSF500136">
    <property type="entry name" value="UDP_ManNAc_DH"/>
    <property type="match status" value="1"/>
</dbReference>
<name>A0A1H4SJE2_9BACT</name>
<dbReference type="EMBL" id="FNSD01000001">
    <property type="protein sequence ID" value="SEC43971.1"/>
    <property type="molecule type" value="Genomic_DNA"/>
</dbReference>
<dbReference type="SUPFAM" id="SSF48179">
    <property type="entry name" value="6-phosphogluconate dehydrogenase C-terminal domain-like"/>
    <property type="match status" value="1"/>
</dbReference>
<feature type="domain" description="UDP-glucose/GDP-mannose dehydrogenase C-terminal" evidence="4">
    <location>
        <begin position="349"/>
        <end position="445"/>
    </location>
</feature>
<dbReference type="InterPro" id="IPR036220">
    <property type="entry name" value="UDP-Glc/GDP-Man_DH_C_sf"/>
</dbReference>
<evidence type="ECO:0000313" key="5">
    <source>
        <dbReference type="EMBL" id="SEC43971.1"/>
    </source>
</evidence>
<dbReference type="InterPro" id="IPR008927">
    <property type="entry name" value="6-PGluconate_DH-like_C_sf"/>
</dbReference>
<dbReference type="SMART" id="SM00984">
    <property type="entry name" value="UDPG_MGDP_dh_C"/>
    <property type="match status" value="1"/>
</dbReference>
<dbReference type="InterPro" id="IPR014027">
    <property type="entry name" value="UDP-Glc/GDP-Man_DH_C"/>
</dbReference>
<dbReference type="SUPFAM" id="SSF52413">
    <property type="entry name" value="UDP-glucose/GDP-mannose dehydrogenase C-terminal domain"/>
    <property type="match status" value="1"/>
</dbReference>
<dbReference type="PIRSF" id="PIRSF000124">
    <property type="entry name" value="UDPglc_GDPman_dh"/>
    <property type="match status" value="1"/>
</dbReference>
<dbReference type="InterPro" id="IPR036291">
    <property type="entry name" value="NAD(P)-bd_dom_sf"/>
</dbReference>
<evidence type="ECO:0000256" key="3">
    <source>
        <dbReference type="PIRNR" id="PIRNR000124"/>
    </source>
</evidence>
<dbReference type="AlphaFoldDB" id="A0A1H4SJE2"/>
<reference evidence="5 6" key="1">
    <citation type="submission" date="2016-10" db="EMBL/GenBank/DDBJ databases">
        <authorList>
            <person name="de Groot N.N."/>
        </authorList>
    </citation>
    <scope>NUCLEOTIDE SEQUENCE [LARGE SCALE GENOMIC DNA]</scope>
    <source>
        <strain evidence="5 6">AB35.6</strain>
    </source>
</reference>
<dbReference type="Gene3D" id="3.40.50.720">
    <property type="entry name" value="NAD(P)-binding Rossmann-like Domain"/>
    <property type="match status" value="2"/>
</dbReference>
<dbReference type="RefSeq" id="WP_074655229.1">
    <property type="nucleotide sequence ID" value="NZ_FNSD01000001.1"/>
</dbReference>
<dbReference type="InterPro" id="IPR028359">
    <property type="entry name" value="UDP_ManNAc/GlcNAc_DH"/>
</dbReference>
<protein>
    <submittedName>
        <fullName evidence="5">UDP-N-acetyl-D-glucosamine dehydrogenase</fullName>
    </submittedName>
</protein>
<accession>A0A1H4SJE2</accession>
<dbReference type="PANTHER" id="PTHR43491:SF1">
    <property type="entry name" value="UDP-N-ACETYL-D-MANNOSAMINE DEHYDROGENASE"/>
    <property type="match status" value="1"/>
</dbReference>
<evidence type="ECO:0000256" key="2">
    <source>
        <dbReference type="ARBA" id="ARBA00023027"/>
    </source>
</evidence>
<dbReference type="GO" id="GO:0000271">
    <property type="term" value="P:polysaccharide biosynthetic process"/>
    <property type="evidence" value="ECO:0007669"/>
    <property type="project" value="InterPro"/>
</dbReference>
<keyword evidence="2" id="KW-0520">NAD</keyword>
<dbReference type="PANTHER" id="PTHR43491">
    <property type="entry name" value="UDP-N-ACETYL-D-MANNOSAMINE DEHYDROGENASE"/>
    <property type="match status" value="1"/>
</dbReference>
<dbReference type="SUPFAM" id="SSF51735">
    <property type="entry name" value="NAD(P)-binding Rossmann-fold domains"/>
    <property type="match status" value="1"/>
</dbReference>
<dbReference type="Pfam" id="PF00984">
    <property type="entry name" value="UDPG_MGDP_dh"/>
    <property type="match status" value="1"/>
</dbReference>
<dbReference type="Proteomes" id="UP000182409">
    <property type="component" value="Unassembled WGS sequence"/>
</dbReference>
<evidence type="ECO:0000313" key="6">
    <source>
        <dbReference type="Proteomes" id="UP000182409"/>
    </source>
</evidence>
<comment type="similarity">
    <text evidence="3">Belongs to the UDP-glucose/GDP-mannose dehydrogenase family.</text>
</comment>
<dbReference type="Pfam" id="PF03721">
    <property type="entry name" value="UDPG_MGDP_dh_N"/>
    <property type="match status" value="1"/>
</dbReference>
<proteinExistence type="inferred from homology"/>